<evidence type="ECO:0000313" key="2">
    <source>
        <dbReference type="EMBL" id="UWU16560.1"/>
    </source>
</evidence>
<organism evidence="2 3">
    <name type="scientific">Rhizobium sullae</name>
    <name type="common">Rhizobium hedysari</name>
    <dbReference type="NCBI Taxonomy" id="50338"/>
    <lineage>
        <taxon>Bacteria</taxon>
        <taxon>Pseudomonadati</taxon>
        <taxon>Pseudomonadota</taxon>
        <taxon>Alphaproteobacteria</taxon>
        <taxon>Hyphomicrobiales</taxon>
        <taxon>Rhizobiaceae</taxon>
        <taxon>Rhizobium/Agrobacterium group</taxon>
        <taxon>Rhizobium</taxon>
    </lineage>
</organism>
<protein>
    <submittedName>
        <fullName evidence="2">Uncharacterized protein</fullName>
    </submittedName>
</protein>
<accession>A0ABY5XPI4</accession>
<dbReference type="EMBL" id="CP104143">
    <property type="protein sequence ID" value="UWU16560.1"/>
    <property type="molecule type" value="Genomic_DNA"/>
</dbReference>
<evidence type="ECO:0000256" key="1">
    <source>
        <dbReference type="SAM" id="MobiDB-lite"/>
    </source>
</evidence>
<evidence type="ECO:0000313" key="3">
    <source>
        <dbReference type="Proteomes" id="UP001060123"/>
    </source>
</evidence>
<feature type="region of interest" description="Disordered" evidence="1">
    <location>
        <begin position="1"/>
        <end position="21"/>
    </location>
</feature>
<sequence>MSNSCDAKASEGEDPLSHPEIATMSLRQLADLPFNFPAPKPTRYEVRPLSK</sequence>
<dbReference type="RefSeq" id="WP_167333875.1">
    <property type="nucleotide sequence ID" value="NZ_CP104143.1"/>
</dbReference>
<reference evidence="2" key="1">
    <citation type="submission" date="2022-09" db="EMBL/GenBank/DDBJ databases">
        <title>Australian commercial rhizobial inoculants.</title>
        <authorList>
            <person name="Kohlmeier M.G."/>
            <person name="O'Hara G.W."/>
            <person name="Colombi E."/>
            <person name="Ramsay J.P."/>
            <person name="Terpolilli J."/>
        </authorList>
    </citation>
    <scope>NUCLEOTIDE SEQUENCE</scope>
    <source>
        <strain evidence="2">WSM1592</strain>
    </source>
</reference>
<gene>
    <name evidence="2" type="ORF">N2599_03065</name>
</gene>
<name>A0ABY5XPI4_RHISU</name>
<feature type="compositionally biased region" description="Basic and acidic residues" evidence="1">
    <location>
        <begin position="8"/>
        <end position="17"/>
    </location>
</feature>
<keyword evidence="3" id="KW-1185">Reference proteome</keyword>
<proteinExistence type="predicted"/>
<dbReference type="Proteomes" id="UP001060123">
    <property type="component" value="Chromosome"/>
</dbReference>